<evidence type="ECO:0000313" key="2">
    <source>
        <dbReference type="Proteomes" id="UP000054282"/>
    </source>
</evidence>
<dbReference type="OMA" id="FNVYTIN"/>
<dbReference type="EMBL" id="GG701722">
    <property type="protein sequence ID" value="KOB88672.1"/>
    <property type="molecule type" value="Genomic_DNA"/>
</dbReference>
<reference evidence="2" key="2">
    <citation type="submission" date="2006-09" db="EMBL/GenBank/DDBJ databases">
        <title>The genome sequence of Plasmodium falciparum Dd2.</title>
        <authorList>
            <consortium name="The Broad Institute Genome Sequencing Platform"/>
            <person name="Birren B."/>
            <person name="Lander E."/>
            <person name="Galagan J."/>
            <person name="Nusbaum C."/>
            <person name="Devon K."/>
            <person name="Henn M."/>
            <person name="Jaffe D."/>
            <person name="Butler J."/>
            <person name="Alvarez P."/>
            <person name="Gnerre S."/>
            <person name="Grabherr M."/>
            <person name="Kleber M."/>
            <person name="Mauceli E."/>
            <person name="Brockman W."/>
            <person name="MacCallum I.A."/>
            <person name="Rounsley S."/>
            <person name="Young S."/>
            <person name="LaButti K."/>
            <person name="Pushparaj V."/>
            <person name="DeCaprio D."/>
            <person name="Crawford M."/>
            <person name="Koehrsen M."/>
            <person name="Engels R."/>
            <person name="Montgomery P."/>
            <person name="Pearson M."/>
            <person name="Howarth C."/>
            <person name="Larson L."/>
            <person name="Luoma S."/>
            <person name="White J."/>
            <person name="Kodira C."/>
            <person name="Zeng Q."/>
            <person name="O'Leary S."/>
            <person name="Yandava C."/>
            <person name="Alvarado L."/>
            <person name="Wirth D."/>
            <person name="Volkman S."/>
            <person name="Hartl D."/>
        </authorList>
    </citation>
    <scope>NUCLEOTIDE SEQUENCE [LARGE SCALE GENOMIC DNA]</scope>
</reference>
<dbReference type="AlphaFoldDB" id="A0A0L7M725"/>
<reference evidence="2" key="1">
    <citation type="submission" date="2006-09" db="EMBL/GenBank/DDBJ databases">
        <title>Annotation of Plasmodium falciparum Dd2.</title>
        <authorList>
            <consortium name="The Broad Institute Genome Sequencing Platform"/>
            <person name="Volkman S.K."/>
            <person name="Neafsey D.E."/>
            <person name="Dash A.P."/>
            <person name="Chitnis C.E."/>
            <person name="Hartl D.L."/>
            <person name="Young S.K."/>
            <person name="Zeng Q."/>
            <person name="Koehrsen M."/>
            <person name="Alvarado L."/>
            <person name="Berlin A."/>
            <person name="Borenstein D."/>
            <person name="Chapman S.B."/>
            <person name="Chen Z."/>
            <person name="Engels R."/>
            <person name="Freedman E."/>
            <person name="Gellesch M."/>
            <person name="Goldberg J."/>
            <person name="Griggs A."/>
            <person name="Gujja S."/>
            <person name="Heilman E.R."/>
            <person name="Heiman D.I."/>
            <person name="Howarth C."/>
            <person name="Jen D."/>
            <person name="Larson L."/>
            <person name="Mehta T."/>
            <person name="Neiman D."/>
            <person name="Park D."/>
            <person name="Pearson M."/>
            <person name="Roberts A."/>
            <person name="Saif S."/>
            <person name="Shea T."/>
            <person name="Shenoy N."/>
            <person name="Sisk P."/>
            <person name="Stolte C."/>
            <person name="Sykes S."/>
            <person name="Walk T."/>
            <person name="White J."/>
            <person name="Yandava C."/>
            <person name="Haas B."/>
            <person name="Henn M.R."/>
            <person name="Nusbaum C."/>
            <person name="Birren B."/>
        </authorList>
    </citation>
    <scope>NUCLEOTIDE SEQUENCE [LARGE SCALE GENOMIC DNA]</scope>
</reference>
<dbReference type="Proteomes" id="UP000054282">
    <property type="component" value="Unassembled WGS sequence"/>
</dbReference>
<organism evidence="1 2">
    <name type="scientific">Plasmodium falciparum (isolate Dd2)</name>
    <dbReference type="NCBI Taxonomy" id="57267"/>
    <lineage>
        <taxon>Eukaryota</taxon>
        <taxon>Sar</taxon>
        <taxon>Alveolata</taxon>
        <taxon>Apicomplexa</taxon>
        <taxon>Aconoidasida</taxon>
        <taxon>Haemosporida</taxon>
        <taxon>Plasmodiidae</taxon>
        <taxon>Plasmodium</taxon>
        <taxon>Plasmodium (Laverania)</taxon>
    </lineage>
</organism>
<protein>
    <submittedName>
        <fullName evidence="1">Uncharacterized protein</fullName>
    </submittedName>
</protein>
<name>A0A0L7M725_PLAF4</name>
<accession>A0A0L7M725</accession>
<evidence type="ECO:0000313" key="1">
    <source>
        <dbReference type="EMBL" id="KOB88672.1"/>
    </source>
</evidence>
<sequence length="252" mass="29619">MNKHFSELIKDSKYNIVFFGPRSTDEWMGSVLAKISKDLNFNVYTINYPNLKNQIIKRKKNVFLKDAFSCARLKLSNVILFSFQIESALNFTIPFLEKNEILGFLSFSKKFPKSTPTIQNKEKGNIIYFAPVEKNLYDVYVSLTLRLCQNKNRQKYNIMYIVHHSFDKYQIRCSKKLADDYSINVNNFNFNTIGDEEKGTKYIDADFNEVIDDFYQFLVFIRDIISQNNLEFYRKMLCNNIMCESKGAICAL</sequence>
<gene>
    <name evidence="1" type="ORF">PFDG_03255</name>
</gene>
<dbReference type="OrthoDB" id="371117at2759"/>
<proteinExistence type="predicted"/>
<dbReference type="KEGG" id="pfd:PFDG_03255"/>